<dbReference type="RefSeq" id="WP_285393248.1">
    <property type="nucleotide sequence ID" value="NZ_JASSVS010000014.1"/>
</dbReference>
<proteinExistence type="predicted"/>
<gene>
    <name evidence="2" type="ORF">QPM17_20075</name>
</gene>
<keyword evidence="3" id="KW-1185">Reference proteome</keyword>
<reference evidence="2 3" key="1">
    <citation type="submission" date="2023-06" db="EMBL/GenBank/DDBJ databases">
        <title>Marinobacter azerbaijanicus a moderately halophilic, isolated from Urmia Lake in Azerbaijan region of Iran.</title>
        <authorList>
            <person name="Sanchez-Porro C."/>
            <person name="Aghdam E.M."/>
            <person name="Saheb S.M."/>
            <person name="Tarhriz V."/>
            <person name="Kazemi E."/>
            <person name="Ammozegar M.A."/>
            <person name="Ventosa A."/>
            <person name="Hejazi M.S."/>
        </authorList>
    </citation>
    <scope>NUCLEOTIDE SEQUENCE [LARGE SCALE GENOMIC DNA]</scope>
    <source>
        <strain evidence="2 3">TBZ242</strain>
    </source>
</reference>
<organism evidence="2 3">
    <name type="scientific">Marinobacter azerbaijanicus</name>
    <dbReference type="NCBI Taxonomy" id="3050455"/>
    <lineage>
        <taxon>Bacteria</taxon>
        <taxon>Pseudomonadati</taxon>
        <taxon>Pseudomonadota</taxon>
        <taxon>Gammaproteobacteria</taxon>
        <taxon>Pseudomonadales</taxon>
        <taxon>Marinobacteraceae</taxon>
        <taxon>Marinobacter</taxon>
    </lineage>
</organism>
<evidence type="ECO:0000313" key="3">
    <source>
        <dbReference type="Proteomes" id="UP001227964"/>
    </source>
</evidence>
<dbReference type="Proteomes" id="UP001227964">
    <property type="component" value="Unassembled WGS sequence"/>
</dbReference>
<keyword evidence="1" id="KW-1133">Transmembrane helix</keyword>
<evidence type="ECO:0000256" key="1">
    <source>
        <dbReference type="SAM" id="Phobius"/>
    </source>
</evidence>
<keyword evidence="1" id="KW-0472">Membrane</keyword>
<feature type="transmembrane region" description="Helical" evidence="1">
    <location>
        <begin position="22"/>
        <end position="41"/>
    </location>
</feature>
<keyword evidence="1" id="KW-0812">Transmembrane</keyword>
<dbReference type="EMBL" id="JASSVS010000014">
    <property type="protein sequence ID" value="MDL0433444.1"/>
    <property type="molecule type" value="Genomic_DNA"/>
</dbReference>
<accession>A0ABT7IGZ0</accession>
<sequence length="69" mass="7477">MEHVNDISAVEPEDISFDAVEIAGLIVPLLFAIMAIVLVALSPESDGTASEDPKTASERIELIEQIQKR</sequence>
<protein>
    <submittedName>
        <fullName evidence="2">Uncharacterized protein</fullName>
    </submittedName>
</protein>
<evidence type="ECO:0000313" key="2">
    <source>
        <dbReference type="EMBL" id="MDL0433444.1"/>
    </source>
</evidence>
<comment type="caution">
    <text evidence="2">The sequence shown here is derived from an EMBL/GenBank/DDBJ whole genome shotgun (WGS) entry which is preliminary data.</text>
</comment>
<name>A0ABT7IGZ0_9GAMM</name>